<keyword evidence="4" id="KW-1185">Reference proteome</keyword>
<dbReference type="Proteomes" id="UP000267027">
    <property type="component" value="Unassembled WGS sequence"/>
</dbReference>
<accession>A0A0R3PFE8</accession>
<dbReference type="OrthoDB" id="5818078at2759"/>
<dbReference type="Gene3D" id="1.20.1280.50">
    <property type="match status" value="1"/>
</dbReference>
<evidence type="ECO:0000313" key="4">
    <source>
        <dbReference type="Proteomes" id="UP000267027"/>
    </source>
</evidence>
<name>A0A0R3PFE8_ANGCS</name>
<dbReference type="Pfam" id="PF12937">
    <property type="entry name" value="F-box-like"/>
    <property type="match status" value="1"/>
</dbReference>
<reference evidence="3 4" key="2">
    <citation type="submission" date="2018-11" db="EMBL/GenBank/DDBJ databases">
        <authorList>
            <consortium name="Pathogen Informatics"/>
        </authorList>
    </citation>
    <scope>NUCLEOTIDE SEQUENCE [LARGE SCALE GENOMIC DNA]</scope>
    <source>
        <strain evidence="3 4">Costa Rica</strain>
    </source>
</reference>
<feature type="domain" description="F-box" evidence="2">
    <location>
        <begin position="92"/>
        <end position="139"/>
    </location>
</feature>
<dbReference type="AlphaFoldDB" id="A0A0R3PFE8"/>
<sequence>MTNSRKSKIKGGIQSCTTKDSPEQPMEWADPRTLFYSEIIASYEDECRKNSDLAVEKLVLLLSRLPPIGTILQSGRSAIVELEESLSSLPQQCFLGRLPGEVLLRIIRQLPMTTMLSLACTCKTFNRIINEQQHNLKNFDFREDRIIMIGVRRAQNDTFDEVERYLHCSEVPVDNKLE</sequence>
<evidence type="ECO:0000313" key="3">
    <source>
        <dbReference type="EMBL" id="VDM54483.1"/>
    </source>
</evidence>
<dbReference type="InterPro" id="IPR036047">
    <property type="entry name" value="F-box-like_dom_sf"/>
</dbReference>
<feature type="region of interest" description="Disordered" evidence="1">
    <location>
        <begin position="1"/>
        <end position="27"/>
    </location>
</feature>
<proteinExistence type="predicted"/>
<dbReference type="WBParaSite" id="ACOC_0000289701-mRNA-1">
    <property type="protein sequence ID" value="ACOC_0000289701-mRNA-1"/>
    <property type="gene ID" value="ACOC_0000289701"/>
</dbReference>
<dbReference type="PROSITE" id="PS50181">
    <property type="entry name" value="FBOX"/>
    <property type="match status" value="1"/>
</dbReference>
<protein>
    <submittedName>
        <fullName evidence="5">F-box domain-containing protein</fullName>
    </submittedName>
</protein>
<dbReference type="InterPro" id="IPR001810">
    <property type="entry name" value="F-box_dom"/>
</dbReference>
<evidence type="ECO:0000313" key="5">
    <source>
        <dbReference type="WBParaSite" id="ACOC_0000289701-mRNA-1"/>
    </source>
</evidence>
<reference evidence="5" key="1">
    <citation type="submission" date="2017-02" db="UniProtKB">
        <authorList>
            <consortium name="WormBaseParasite"/>
        </authorList>
    </citation>
    <scope>IDENTIFICATION</scope>
</reference>
<evidence type="ECO:0000259" key="2">
    <source>
        <dbReference type="PROSITE" id="PS50181"/>
    </source>
</evidence>
<gene>
    <name evidence="3" type="ORF">ACOC_LOCUS2898</name>
</gene>
<dbReference type="SMART" id="SM00256">
    <property type="entry name" value="FBOX"/>
    <property type="match status" value="1"/>
</dbReference>
<dbReference type="EMBL" id="UYYA01000689">
    <property type="protein sequence ID" value="VDM54483.1"/>
    <property type="molecule type" value="Genomic_DNA"/>
</dbReference>
<dbReference type="CDD" id="cd09917">
    <property type="entry name" value="F-box_SF"/>
    <property type="match status" value="1"/>
</dbReference>
<evidence type="ECO:0000256" key="1">
    <source>
        <dbReference type="SAM" id="MobiDB-lite"/>
    </source>
</evidence>
<dbReference type="SUPFAM" id="SSF81383">
    <property type="entry name" value="F-box domain"/>
    <property type="match status" value="1"/>
</dbReference>
<organism evidence="5">
    <name type="scientific">Angiostrongylus costaricensis</name>
    <name type="common">Nematode worm</name>
    <dbReference type="NCBI Taxonomy" id="334426"/>
    <lineage>
        <taxon>Eukaryota</taxon>
        <taxon>Metazoa</taxon>
        <taxon>Ecdysozoa</taxon>
        <taxon>Nematoda</taxon>
        <taxon>Chromadorea</taxon>
        <taxon>Rhabditida</taxon>
        <taxon>Rhabditina</taxon>
        <taxon>Rhabditomorpha</taxon>
        <taxon>Strongyloidea</taxon>
        <taxon>Metastrongylidae</taxon>
        <taxon>Angiostrongylus</taxon>
    </lineage>
</organism>